<dbReference type="RefSeq" id="WP_150353534.1">
    <property type="nucleotide sequence ID" value="NZ_JAFEJW010000003.1"/>
</dbReference>
<accession>A0A5J5E088</accession>
<evidence type="ECO:0000313" key="4">
    <source>
        <dbReference type="Proteomes" id="UP000345527"/>
    </source>
</evidence>
<evidence type="ECO:0000313" key="3">
    <source>
        <dbReference type="EMBL" id="KAA8824128.1"/>
    </source>
</evidence>
<organism evidence="3 4">
    <name type="scientific">Bifidobacterium vespertilionis</name>
    <dbReference type="NCBI Taxonomy" id="2562524"/>
    <lineage>
        <taxon>Bacteria</taxon>
        <taxon>Bacillati</taxon>
        <taxon>Actinomycetota</taxon>
        <taxon>Actinomycetes</taxon>
        <taxon>Bifidobacteriales</taxon>
        <taxon>Bifidobacteriaceae</taxon>
        <taxon>Bifidobacterium</taxon>
    </lineage>
</organism>
<sequence>MNRKHPFVSESHEGNPVYEWCLLAVVVIAAVVAVLGYTTAATVIIAVAAVLSGLLRLFLRDRSPFKVRSVAFDAFISLALGIGLIALDFSVRILF</sequence>
<evidence type="ECO:0000256" key="1">
    <source>
        <dbReference type="SAM" id="Phobius"/>
    </source>
</evidence>
<name>A0A5J5E088_9BIFI</name>
<dbReference type="Pfam" id="PF11222">
    <property type="entry name" value="DUF3017"/>
    <property type="match status" value="1"/>
</dbReference>
<gene>
    <name evidence="3" type="ORF">EM848_03090</name>
    <name evidence="2" type="ORF">EMO90_00945</name>
</gene>
<dbReference type="InterPro" id="IPR021385">
    <property type="entry name" value="DUF3017"/>
</dbReference>
<dbReference type="EMBL" id="RZOA01000004">
    <property type="protein sequence ID" value="KAA8824128.1"/>
    <property type="molecule type" value="Genomic_DNA"/>
</dbReference>
<dbReference type="EMBL" id="RZNZ01000001">
    <property type="protein sequence ID" value="KAA8822587.1"/>
    <property type="molecule type" value="Genomic_DNA"/>
</dbReference>
<feature type="transmembrane region" description="Helical" evidence="1">
    <location>
        <begin position="20"/>
        <end position="37"/>
    </location>
</feature>
<comment type="caution">
    <text evidence="3">The sequence shown here is derived from an EMBL/GenBank/DDBJ whole genome shotgun (WGS) entry which is preliminary data.</text>
</comment>
<keyword evidence="1" id="KW-0812">Transmembrane</keyword>
<proteinExistence type="predicted"/>
<reference evidence="4 5" key="1">
    <citation type="journal article" date="2019" name="Syst. Appl. Microbiol.">
        <title>Characterization of Bifidobacterium species in feaces of the Egyptian fruit bat: Description of B. vespertilionis sp. nov. and B. rousetti sp. nov.</title>
        <authorList>
            <person name="Modesto M."/>
            <person name="Satti M."/>
            <person name="Watanabe K."/>
            <person name="Puglisi E."/>
            <person name="Morelli L."/>
            <person name="Huang C.-H."/>
            <person name="Liou J.-S."/>
            <person name="Miyashita M."/>
            <person name="Tamura T."/>
            <person name="Saito S."/>
            <person name="Mori K."/>
            <person name="Huang L."/>
            <person name="Sciavilla P."/>
            <person name="Sandri C."/>
            <person name="Spiezio C."/>
            <person name="Vitali F."/>
            <person name="Cavalieri D."/>
            <person name="Perpetuini G."/>
            <person name="Tofalo R."/>
            <person name="Bonetti A."/>
            <person name="Arita M."/>
            <person name="Mattarelli P."/>
        </authorList>
    </citation>
    <scope>NUCLEOTIDE SEQUENCE [LARGE SCALE GENOMIC DNA]</scope>
    <source>
        <strain evidence="2 5">RST16</strain>
        <strain evidence="3 4">RST8</strain>
    </source>
</reference>
<evidence type="ECO:0000313" key="2">
    <source>
        <dbReference type="EMBL" id="KAA8822587.1"/>
    </source>
</evidence>
<dbReference type="Proteomes" id="UP000345527">
    <property type="component" value="Unassembled WGS sequence"/>
</dbReference>
<dbReference type="Proteomes" id="UP000374630">
    <property type="component" value="Unassembled WGS sequence"/>
</dbReference>
<dbReference type="AlphaFoldDB" id="A0A5J5E088"/>
<keyword evidence="1" id="KW-0472">Membrane</keyword>
<keyword evidence="1" id="KW-1133">Transmembrane helix</keyword>
<keyword evidence="5" id="KW-1185">Reference proteome</keyword>
<protein>
    <submittedName>
        <fullName evidence="3">DUF3017 domain-containing protein</fullName>
    </submittedName>
</protein>
<feature type="transmembrane region" description="Helical" evidence="1">
    <location>
        <begin position="71"/>
        <end position="94"/>
    </location>
</feature>
<evidence type="ECO:0000313" key="5">
    <source>
        <dbReference type="Proteomes" id="UP000374630"/>
    </source>
</evidence>